<dbReference type="OrthoDB" id="9803824at2"/>
<comment type="cofactor">
    <cofactor evidence="1">
        <name>Mg(2+)</name>
        <dbReference type="ChEBI" id="CHEBI:18420"/>
    </cofactor>
</comment>
<protein>
    <recommendedName>
        <fullName evidence="2">diguanylate cyclase</fullName>
        <ecNumber evidence="2">2.7.7.65</ecNumber>
    </recommendedName>
</protein>
<dbReference type="STRING" id="578942.SAMN05216289_12453"/>
<feature type="domain" description="GGDEF" evidence="4">
    <location>
        <begin position="213"/>
        <end position="346"/>
    </location>
</feature>
<dbReference type="InterPro" id="IPR000014">
    <property type="entry name" value="PAS"/>
</dbReference>
<evidence type="ECO:0000259" key="3">
    <source>
        <dbReference type="PROSITE" id="PS50112"/>
    </source>
</evidence>
<dbReference type="PROSITE" id="PS50887">
    <property type="entry name" value="GGDEF"/>
    <property type="match status" value="1"/>
</dbReference>
<dbReference type="GO" id="GO:0005886">
    <property type="term" value="C:plasma membrane"/>
    <property type="evidence" value="ECO:0007669"/>
    <property type="project" value="TreeGrafter"/>
</dbReference>
<name>A0A1I4ZBR1_9GAMM</name>
<dbReference type="CDD" id="cd00130">
    <property type="entry name" value="PAS"/>
    <property type="match status" value="1"/>
</dbReference>
<evidence type="ECO:0000256" key="2">
    <source>
        <dbReference type="ARBA" id="ARBA00012528"/>
    </source>
</evidence>
<dbReference type="EC" id="2.7.7.65" evidence="2"/>
<keyword evidence="6" id="KW-1185">Reference proteome</keyword>
<dbReference type="SUPFAM" id="SSF55073">
    <property type="entry name" value="Nucleotide cyclase"/>
    <property type="match status" value="1"/>
</dbReference>
<dbReference type="PANTHER" id="PTHR45138">
    <property type="entry name" value="REGULATORY COMPONENTS OF SENSORY TRANSDUCTION SYSTEM"/>
    <property type="match status" value="1"/>
</dbReference>
<dbReference type="Proteomes" id="UP000198575">
    <property type="component" value="Unassembled WGS sequence"/>
</dbReference>
<dbReference type="InterPro" id="IPR050469">
    <property type="entry name" value="Diguanylate_Cyclase"/>
</dbReference>
<dbReference type="InterPro" id="IPR013767">
    <property type="entry name" value="PAS_fold"/>
</dbReference>
<dbReference type="NCBIfam" id="TIGR00229">
    <property type="entry name" value="sensory_box"/>
    <property type="match status" value="1"/>
</dbReference>
<dbReference type="PROSITE" id="PS50112">
    <property type="entry name" value="PAS"/>
    <property type="match status" value="1"/>
</dbReference>
<dbReference type="Pfam" id="PF00989">
    <property type="entry name" value="PAS"/>
    <property type="match status" value="1"/>
</dbReference>
<dbReference type="Gene3D" id="3.30.70.270">
    <property type="match status" value="1"/>
</dbReference>
<accession>A0A1I4ZBR1</accession>
<proteinExistence type="predicted"/>
<dbReference type="RefSeq" id="WP_092409287.1">
    <property type="nucleotide sequence ID" value="NZ_FOVF01000024.1"/>
</dbReference>
<dbReference type="FunFam" id="3.30.70.270:FF:000001">
    <property type="entry name" value="Diguanylate cyclase domain protein"/>
    <property type="match status" value="1"/>
</dbReference>
<dbReference type="Pfam" id="PF00990">
    <property type="entry name" value="GGDEF"/>
    <property type="match status" value="1"/>
</dbReference>
<dbReference type="InterPro" id="IPR000160">
    <property type="entry name" value="GGDEF_dom"/>
</dbReference>
<dbReference type="NCBIfam" id="TIGR00254">
    <property type="entry name" value="GGDEF"/>
    <property type="match status" value="1"/>
</dbReference>
<sequence length="368" mass="41149">MTASTWSGCGNEDLDRRIRTAILEAVPIGVIAVDAEGRIRFANRELETLLGYTCAELLGHPVEILVPESVRHRHGEYRSAPMSTGDVRLMGRGRDLCARHRDGREIAVEVALKPLLIESETMTIASIVDVSERKRLHEEMFQASAELERRVRERTQALESALISNQELLRDIEAQRAAFERLSREDPLTGLYNRRELEGRLRDEVLRADKLGTPLSLAVMDIDHFKNINDRHGHSVGDIALQRASTLIRQCARQVDFIARHGGEEFALIMPGAGIAEAREICQRICNAFRDEDWQSVLPEIPSVTISIGVSEWSTGLDSHAFLDRVDALMYAAKRAGRDRIAVAEAGGFDIQSGRLALDSRMLQSHVE</sequence>
<dbReference type="SMART" id="SM00267">
    <property type="entry name" value="GGDEF"/>
    <property type="match status" value="1"/>
</dbReference>
<dbReference type="GO" id="GO:0052621">
    <property type="term" value="F:diguanylate cyclase activity"/>
    <property type="evidence" value="ECO:0007669"/>
    <property type="project" value="UniProtKB-EC"/>
</dbReference>
<dbReference type="GO" id="GO:1902201">
    <property type="term" value="P:negative regulation of bacterial-type flagellum-dependent cell motility"/>
    <property type="evidence" value="ECO:0007669"/>
    <property type="project" value="TreeGrafter"/>
</dbReference>
<dbReference type="SMART" id="SM00091">
    <property type="entry name" value="PAS"/>
    <property type="match status" value="1"/>
</dbReference>
<dbReference type="CDD" id="cd01949">
    <property type="entry name" value="GGDEF"/>
    <property type="match status" value="1"/>
</dbReference>
<dbReference type="AlphaFoldDB" id="A0A1I4ZBR1"/>
<evidence type="ECO:0000259" key="4">
    <source>
        <dbReference type="PROSITE" id="PS50887"/>
    </source>
</evidence>
<feature type="domain" description="PAS" evidence="3">
    <location>
        <begin position="15"/>
        <end position="69"/>
    </location>
</feature>
<evidence type="ECO:0000313" key="6">
    <source>
        <dbReference type="Proteomes" id="UP000198575"/>
    </source>
</evidence>
<organism evidence="5 6">
    <name type="scientific">Dokdonella immobilis</name>
    <dbReference type="NCBI Taxonomy" id="578942"/>
    <lineage>
        <taxon>Bacteria</taxon>
        <taxon>Pseudomonadati</taxon>
        <taxon>Pseudomonadota</taxon>
        <taxon>Gammaproteobacteria</taxon>
        <taxon>Lysobacterales</taxon>
        <taxon>Rhodanobacteraceae</taxon>
        <taxon>Dokdonella</taxon>
    </lineage>
</organism>
<evidence type="ECO:0000256" key="1">
    <source>
        <dbReference type="ARBA" id="ARBA00001946"/>
    </source>
</evidence>
<dbReference type="SUPFAM" id="SSF55785">
    <property type="entry name" value="PYP-like sensor domain (PAS domain)"/>
    <property type="match status" value="1"/>
</dbReference>
<dbReference type="InterPro" id="IPR043128">
    <property type="entry name" value="Rev_trsase/Diguanyl_cyclase"/>
</dbReference>
<dbReference type="GO" id="GO:0043709">
    <property type="term" value="P:cell adhesion involved in single-species biofilm formation"/>
    <property type="evidence" value="ECO:0007669"/>
    <property type="project" value="TreeGrafter"/>
</dbReference>
<dbReference type="InterPro" id="IPR035965">
    <property type="entry name" value="PAS-like_dom_sf"/>
</dbReference>
<dbReference type="PANTHER" id="PTHR45138:SF24">
    <property type="entry name" value="DIGUANYLATE CYCLASE DGCC-RELATED"/>
    <property type="match status" value="1"/>
</dbReference>
<reference evidence="5 6" key="1">
    <citation type="submission" date="2016-10" db="EMBL/GenBank/DDBJ databases">
        <authorList>
            <person name="de Groot N.N."/>
        </authorList>
    </citation>
    <scope>NUCLEOTIDE SEQUENCE [LARGE SCALE GENOMIC DNA]</scope>
    <source>
        <strain evidence="5 6">CGMCC 1.7659</strain>
    </source>
</reference>
<dbReference type="EMBL" id="FOVF01000024">
    <property type="protein sequence ID" value="SFN47695.1"/>
    <property type="molecule type" value="Genomic_DNA"/>
</dbReference>
<evidence type="ECO:0000313" key="5">
    <source>
        <dbReference type="EMBL" id="SFN47695.1"/>
    </source>
</evidence>
<dbReference type="InterPro" id="IPR029787">
    <property type="entry name" value="Nucleotide_cyclase"/>
</dbReference>
<gene>
    <name evidence="5" type="ORF">SAMN05216289_12453</name>
</gene>
<dbReference type="Gene3D" id="3.30.450.20">
    <property type="entry name" value="PAS domain"/>
    <property type="match status" value="1"/>
</dbReference>
<dbReference type="GO" id="GO:0006355">
    <property type="term" value="P:regulation of DNA-templated transcription"/>
    <property type="evidence" value="ECO:0007669"/>
    <property type="project" value="InterPro"/>
</dbReference>